<dbReference type="Gene3D" id="3.80.10.10">
    <property type="entry name" value="Ribonuclease Inhibitor"/>
    <property type="match status" value="1"/>
</dbReference>
<organism evidence="1 2">
    <name type="scientific">Jaapia argillacea MUCL 33604</name>
    <dbReference type="NCBI Taxonomy" id="933084"/>
    <lineage>
        <taxon>Eukaryota</taxon>
        <taxon>Fungi</taxon>
        <taxon>Dikarya</taxon>
        <taxon>Basidiomycota</taxon>
        <taxon>Agaricomycotina</taxon>
        <taxon>Agaricomycetes</taxon>
        <taxon>Agaricomycetidae</taxon>
        <taxon>Jaapiales</taxon>
        <taxon>Jaapiaceae</taxon>
        <taxon>Jaapia</taxon>
    </lineage>
</organism>
<dbReference type="InterPro" id="IPR032675">
    <property type="entry name" value="LRR_dom_sf"/>
</dbReference>
<proteinExistence type="predicted"/>
<protein>
    <recommendedName>
        <fullName evidence="3">F-box domain-containing protein</fullName>
    </recommendedName>
</protein>
<dbReference type="SUPFAM" id="SSF52047">
    <property type="entry name" value="RNI-like"/>
    <property type="match status" value="1"/>
</dbReference>
<accession>A0A067PTP7</accession>
<evidence type="ECO:0000313" key="2">
    <source>
        <dbReference type="Proteomes" id="UP000027265"/>
    </source>
</evidence>
<name>A0A067PTP7_9AGAM</name>
<dbReference type="HOGENOM" id="CLU_021923_0_0_1"/>
<dbReference type="InParanoid" id="A0A067PTP7"/>
<sequence length="572" mass="64512">MLTWVEFGAYATKFRNAMHLQLNRAFPRLYKTLIHTMHTPHNPLTLAMTSYHKLPVELWAHISGFLSRSGLYNVLQTNRLFHDIALPILYRSIIWNDPVDVANHLPFWDSHPEMKQIPRSLVFAVSPPRCICEEFGPQVAVADGRTNAAITTAYRADLRSHHLDLLPHSATHYTQYDQPEVCASPQLHYLMCTMITSFQHLEMLAFRNTILPETFFATIHSLPSLRTLHLQGVILPEYAPDSVQNNRNLPITELTLWGLDNLEPSGNARFFPLATASNLRTLRVDSTARVFAWIINKEFTGSVVAPSKLTNIYLRILKGQPHDTLSCPGLFVMSLLWFLGCHGSALPLERLSISGYGQNVGCLFPDVCLPPLSYLRVPLDLIVPILGKASQNLESLDISEGIVSTRDLTNTLSELGCSKSTRNLGLALKSWDEAILPVITQLFPGLKSLKMTYWSSDGPWIVEPPSDLHLIGPKCLAHLRSLETFQLYSVSPPPDHYIHLPPIARQHPLVYATQSQIQSRPFFDGDHKVKDLLAEWSEFSESLVEVKFEPARVWRRAGPGQEWDVRAVHIPA</sequence>
<dbReference type="OrthoDB" id="5354526at2759"/>
<dbReference type="STRING" id="933084.A0A067PTP7"/>
<gene>
    <name evidence="1" type="ORF">JAAARDRAFT_209762</name>
</gene>
<reference evidence="2" key="1">
    <citation type="journal article" date="2014" name="Proc. Natl. Acad. Sci. U.S.A.">
        <title>Extensive sampling of basidiomycete genomes demonstrates inadequacy of the white-rot/brown-rot paradigm for wood decay fungi.</title>
        <authorList>
            <person name="Riley R."/>
            <person name="Salamov A.A."/>
            <person name="Brown D.W."/>
            <person name="Nagy L.G."/>
            <person name="Floudas D."/>
            <person name="Held B.W."/>
            <person name="Levasseur A."/>
            <person name="Lombard V."/>
            <person name="Morin E."/>
            <person name="Otillar R."/>
            <person name="Lindquist E.A."/>
            <person name="Sun H."/>
            <person name="LaButti K.M."/>
            <person name="Schmutz J."/>
            <person name="Jabbour D."/>
            <person name="Luo H."/>
            <person name="Baker S.E."/>
            <person name="Pisabarro A.G."/>
            <person name="Walton J.D."/>
            <person name="Blanchette R.A."/>
            <person name="Henrissat B."/>
            <person name="Martin F."/>
            <person name="Cullen D."/>
            <person name="Hibbett D.S."/>
            <person name="Grigoriev I.V."/>
        </authorList>
    </citation>
    <scope>NUCLEOTIDE SEQUENCE [LARGE SCALE GENOMIC DNA]</scope>
    <source>
        <strain evidence="2">MUCL 33604</strain>
    </source>
</reference>
<dbReference type="EMBL" id="KL197732">
    <property type="protein sequence ID" value="KDQ53716.1"/>
    <property type="molecule type" value="Genomic_DNA"/>
</dbReference>
<evidence type="ECO:0008006" key="3">
    <source>
        <dbReference type="Google" id="ProtNLM"/>
    </source>
</evidence>
<dbReference type="AlphaFoldDB" id="A0A067PTP7"/>
<dbReference type="Proteomes" id="UP000027265">
    <property type="component" value="Unassembled WGS sequence"/>
</dbReference>
<keyword evidence="2" id="KW-1185">Reference proteome</keyword>
<evidence type="ECO:0000313" key="1">
    <source>
        <dbReference type="EMBL" id="KDQ53716.1"/>
    </source>
</evidence>